<dbReference type="InterPro" id="IPR010227">
    <property type="entry name" value="NADH_Q_OxRdtase_chainM/4"/>
</dbReference>
<comment type="function">
    <text evidence="1">Core subunit of the mitochondrial membrane respiratory chain NADH dehydrogenase (Complex I) that is believed to belong to the minimal assembly required for catalysis. Complex I functions in the transfer of electrons from NADH to the respiratory chain. The immediate electron acceptor for the enzyme is believed to be ubiquinone.</text>
</comment>
<proteinExistence type="inferred from homology"/>
<dbReference type="GO" id="GO:0003954">
    <property type="term" value="F:NADH dehydrogenase activity"/>
    <property type="evidence" value="ECO:0007669"/>
    <property type="project" value="TreeGrafter"/>
</dbReference>
<feature type="transmembrane region" description="Helical" evidence="7">
    <location>
        <begin position="114"/>
        <end position="132"/>
    </location>
</feature>
<dbReference type="PANTHER" id="PTHR43507">
    <property type="entry name" value="NADH-UBIQUINONE OXIDOREDUCTASE CHAIN 4"/>
    <property type="match status" value="1"/>
</dbReference>
<feature type="transmembrane region" description="Helical" evidence="7">
    <location>
        <begin position="330"/>
        <end position="352"/>
    </location>
</feature>
<comment type="similarity">
    <text evidence="3 7">Belongs to the complex I subunit 4 family.</text>
</comment>
<feature type="transmembrane region" description="Helical" evidence="7">
    <location>
        <begin position="168"/>
        <end position="190"/>
    </location>
</feature>
<evidence type="ECO:0000256" key="3">
    <source>
        <dbReference type="ARBA" id="ARBA00009025"/>
    </source>
</evidence>
<gene>
    <name evidence="9" type="primary">nad4</name>
</gene>
<evidence type="ECO:0000256" key="6">
    <source>
        <dbReference type="ARBA" id="ARBA00023136"/>
    </source>
</evidence>
<evidence type="ECO:0000256" key="5">
    <source>
        <dbReference type="ARBA" id="ARBA00022989"/>
    </source>
</evidence>
<feature type="transmembrane region" description="Helical" evidence="7">
    <location>
        <begin position="245"/>
        <end position="267"/>
    </location>
</feature>
<protein>
    <recommendedName>
        <fullName evidence="7">NADH-ubiquinone oxidoreductase chain 4</fullName>
        <ecNumber evidence="7">7.1.1.2</ecNumber>
    </recommendedName>
</protein>
<comment type="catalytic activity">
    <reaction evidence="7">
        <text>a ubiquinone + NADH + 5 H(+)(in) = a ubiquinol + NAD(+) + 4 H(+)(out)</text>
        <dbReference type="Rhea" id="RHEA:29091"/>
        <dbReference type="Rhea" id="RHEA-COMP:9565"/>
        <dbReference type="Rhea" id="RHEA-COMP:9566"/>
        <dbReference type="ChEBI" id="CHEBI:15378"/>
        <dbReference type="ChEBI" id="CHEBI:16389"/>
        <dbReference type="ChEBI" id="CHEBI:17976"/>
        <dbReference type="ChEBI" id="CHEBI:57540"/>
        <dbReference type="ChEBI" id="CHEBI:57945"/>
        <dbReference type="EC" id="7.1.1.2"/>
    </reaction>
</comment>
<dbReference type="AlphaFoldDB" id="A0A4Y5N078"/>
<evidence type="ECO:0000256" key="4">
    <source>
        <dbReference type="ARBA" id="ARBA00022692"/>
    </source>
</evidence>
<feature type="transmembrane region" description="Helical" evidence="7">
    <location>
        <begin position="407"/>
        <end position="430"/>
    </location>
</feature>
<evidence type="ECO:0000259" key="8">
    <source>
        <dbReference type="Pfam" id="PF00361"/>
    </source>
</evidence>
<evidence type="ECO:0000256" key="7">
    <source>
        <dbReference type="RuleBase" id="RU003297"/>
    </source>
</evidence>
<keyword evidence="7 9" id="KW-0496">Mitochondrion</keyword>
<dbReference type="EC" id="7.1.1.2" evidence="7"/>
<dbReference type="GO" id="GO:0042773">
    <property type="term" value="P:ATP synthesis coupled electron transport"/>
    <property type="evidence" value="ECO:0007669"/>
    <property type="project" value="InterPro"/>
</dbReference>
<dbReference type="GO" id="GO:0008137">
    <property type="term" value="F:NADH dehydrogenase (ubiquinone) activity"/>
    <property type="evidence" value="ECO:0007669"/>
    <property type="project" value="UniProtKB-UniRule"/>
</dbReference>
<feature type="transmembrane region" description="Helical" evidence="7">
    <location>
        <begin position="372"/>
        <end position="395"/>
    </location>
</feature>
<feature type="domain" description="NADH:quinone oxidoreductase/Mrp antiporter transmembrane" evidence="8">
    <location>
        <begin position="134"/>
        <end position="420"/>
    </location>
</feature>
<keyword evidence="7" id="KW-0249">Electron transport</keyword>
<keyword evidence="6 7" id="KW-0472">Membrane</keyword>
<evidence type="ECO:0000256" key="2">
    <source>
        <dbReference type="ARBA" id="ARBA00004141"/>
    </source>
</evidence>
<comment type="subcellular location">
    <subcellularLocation>
        <location evidence="2">Membrane</location>
        <topology evidence="2">Multi-pass membrane protein</topology>
    </subcellularLocation>
    <subcellularLocation>
        <location evidence="7">Mitochondrion membrane</location>
        <topology evidence="7">Multi-pass membrane protein</topology>
    </subcellularLocation>
</comment>
<dbReference type="InterPro" id="IPR001750">
    <property type="entry name" value="ND/Mrp_TM"/>
</dbReference>
<keyword evidence="5 7" id="KW-1133">Transmembrane helix</keyword>
<dbReference type="GO" id="GO:0031966">
    <property type="term" value="C:mitochondrial membrane"/>
    <property type="evidence" value="ECO:0007669"/>
    <property type="project" value="UniProtKB-SubCell"/>
</dbReference>
<keyword evidence="7" id="KW-0679">Respiratory chain</keyword>
<feature type="transmembrane region" description="Helical" evidence="7">
    <location>
        <begin position="85"/>
        <end position="102"/>
    </location>
</feature>
<feature type="transmembrane region" description="Helical" evidence="7">
    <location>
        <begin position="6"/>
        <end position="25"/>
    </location>
</feature>
<feature type="transmembrane region" description="Helical" evidence="7">
    <location>
        <begin position="138"/>
        <end position="156"/>
    </location>
</feature>
<feature type="transmembrane region" description="Helical" evidence="7">
    <location>
        <begin position="210"/>
        <end position="233"/>
    </location>
</feature>
<feature type="transmembrane region" description="Helical" evidence="7">
    <location>
        <begin position="273"/>
        <end position="291"/>
    </location>
</feature>
<keyword evidence="7" id="KW-0813">Transport</keyword>
<dbReference type="NCBIfam" id="TIGR01972">
    <property type="entry name" value="NDH_I_M"/>
    <property type="match status" value="1"/>
</dbReference>
<dbReference type="PANTHER" id="PTHR43507:SF1">
    <property type="entry name" value="NADH-UBIQUINONE OXIDOREDUCTASE CHAIN 4"/>
    <property type="match status" value="1"/>
</dbReference>
<accession>A0A4Y5N078</accession>
<dbReference type="EMBL" id="MK820635">
    <property type="protein sequence ID" value="QCW06958.1"/>
    <property type="molecule type" value="Genomic_DNA"/>
</dbReference>
<feature type="transmembrane region" description="Helical" evidence="7">
    <location>
        <begin position="37"/>
        <end position="57"/>
    </location>
</feature>
<keyword evidence="7" id="KW-0830">Ubiquinone</keyword>
<geneLocation type="mitochondrion" evidence="9"/>
<dbReference type="InterPro" id="IPR003918">
    <property type="entry name" value="NADH_UbQ_OxRdtase"/>
</dbReference>
<dbReference type="GO" id="GO:0048039">
    <property type="term" value="F:ubiquinone binding"/>
    <property type="evidence" value="ECO:0007669"/>
    <property type="project" value="TreeGrafter"/>
</dbReference>
<keyword evidence="7" id="KW-0520">NAD</keyword>
<organism evidence="9">
    <name type="scientific">Orbilia brochopaga</name>
    <dbReference type="NCBI Taxonomy" id="3140254"/>
    <lineage>
        <taxon>Eukaryota</taxon>
        <taxon>Fungi</taxon>
        <taxon>Dikarya</taxon>
        <taxon>Ascomycota</taxon>
        <taxon>Pezizomycotina</taxon>
        <taxon>Orbiliomycetes</taxon>
        <taxon>Orbiliales</taxon>
        <taxon>Orbiliaceae</taxon>
        <taxon>Orbilia</taxon>
    </lineage>
</organism>
<feature type="transmembrane region" description="Helical" evidence="7">
    <location>
        <begin position="454"/>
        <end position="475"/>
    </location>
</feature>
<reference evidence="9" key="1">
    <citation type="submission" date="2019-04" db="EMBL/GenBank/DDBJ databases">
        <authorList>
            <person name="Yu Z."/>
            <person name="Deng C."/>
        </authorList>
    </citation>
    <scope>NUCLEOTIDE SEQUENCE</scope>
</reference>
<keyword evidence="4 7" id="KW-0812">Transmembrane</keyword>
<dbReference type="GO" id="GO:0015990">
    <property type="term" value="P:electron transport coupled proton transport"/>
    <property type="evidence" value="ECO:0007669"/>
    <property type="project" value="TreeGrafter"/>
</dbReference>
<dbReference type="Pfam" id="PF00361">
    <property type="entry name" value="Proton_antipo_M"/>
    <property type="match status" value="1"/>
</dbReference>
<evidence type="ECO:0000313" key="9">
    <source>
        <dbReference type="EMBL" id="QCW06958.1"/>
    </source>
</evidence>
<feature type="transmembrane region" description="Helical" evidence="7">
    <location>
        <begin position="303"/>
        <end position="324"/>
    </location>
</feature>
<dbReference type="PRINTS" id="PR01437">
    <property type="entry name" value="NUOXDRDTASE4"/>
</dbReference>
<evidence type="ECO:0000256" key="1">
    <source>
        <dbReference type="ARBA" id="ARBA00003257"/>
    </source>
</evidence>
<name>A0A4Y5N078_9PEZI</name>
<comment type="function">
    <text evidence="7">Core subunit of the mitochondrial membrane respiratory chain NADH dehydrogenase (Complex I) which catalyzes electron transfer from NADH through the respiratory chain, using ubiquinone as an electron acceptor. Essential for the catalytic activity and assembly of complex I.</text>
</comment>
<sequence length="500" mass="55895">MSILTLLLLFVPLSGVICLSTAAFQKFFLDEQIEIKIIALTTSIINVIISLIILIFYDFSLNHFQFLQDFDKVKFCDFYSGLDGISIYFVLVTTIITPIALLSNWNSRKLTIRAYAIIILLLETLLLAVFLLLDVFLFYVFFESILPPLFILIGLFGSNERVRASFYLFLYTLLGSLFLLLAILTMSSLMGTTDFDGLFKTLFEFDVQKFLFLGIFIAFAVKTPFIFLNLWLLKAHVESPLGGSIFLAAIVLKLSLYGIYRILLPIVPKATLVYTPLIFSICVITIVYASINTLRTIDIKEIVAYSSVAHAAVYVLGSFSNSVIGIEGSILLGLGHAFVSSGLFICMGGVLYDRTHTRLISLYRGITQVMPVFSILFFILALGNMSTPLTVNFIGEFMSLYGAFERLPLMGALASSSIVLSAAFTIYLYNRIAFGGSLSRHFTHSFPDLSKREFTMLLILVGFTVIFGIYPALILDGLHYSVSTLIYSHDYFNPSTFISF</sequence>